<dbReference type="EnsemblBacteria" id="BAC88736">
    <property type="protein sequence ID" value="BAC88736"/>
    <property type="gene ID" value="BAC88736"/>
</dbReference>
<reference evidence="1 2" key="2">
    <citation type="journal article" date="2003" name="DNA Res.">
        <title>Complete genome structure of Gloeobacter violaceus PCC 7421, a cyanobacterium that lacks thylakoids (supplement).</title>
        <authorList>
            <person name="Nakamura Y."/>
            <person name="Kaneko T."/>
            <person name="Sato S."/>
            <person name="Mimuro M."/>
            <person name="Miyashita H."/>
            <person name="Tsuchiya T."/>
            <person name="Sasamoto S."/>
            <person name="Watanabe A."/>
            <person name="Kawashima K."/>
            <person name="Kishida Y."/>
            <person name="Kiyokawa C."/>
            <person name="Kohara M."/>
            <person name="Matsumoto M."/>
            <person name="Matsuno A."/>
            <person name="Nakazaki N."/>
            <person name="Shimpo S."/>
            <person name="Takeuchi C."/>
            <person name="Yamada M."/>
            <person name="Tabata S."/>
        </authorList>
    </citation>
    <scope>NUCLEOTIDE SEQUENCE [LARGE SCALE GENOMIC DNA]</scope>
    <source>
        <strain evidence="2">ATCC 29082 / PCC 7421</strain>
    </source>
</reference>
<reference evidence="1 2" key="1">
    <citation type="journal article" date="2003" name="DNA Res.">
        <title>Complete genome structure of Gloeobacter violaceus PCC 7421, a cyanobacterium that lacks thylakoids.</title>
        <authorList>
            <person name="Nakamura Y."/>
            <person name="Kaneko T."/>
            <person name="Sato S."/>
            <person name="Mimuro M."/>
            <person name="Miyashita H."/>
            <person name="Tsuchiya T."/>
            <person name="Sasamoto S."/>
            <person name="Watanabe A."/>
            <person name="Kawashima K."/>
            <person name="Kishida Y."/>
            <person name="Kiyokawa C."/>
            <person name="Kohara M."/>
            <person name="Matsumoto M."/>
            <person name="Matsuno A."/>
            <person name="Nakazaki N."/>
            <person name="Shimpo S."/>
            <person name="Takeuchi C."/>
            <person name="Yamada M."/>
            <person name="Tabata S."/>
        </authorList>
    </citation>
    <scope>NUCLEOTIDE SEQUENCE [LARGE SCALE GENOMIC DNA]</scope>
    <source>
        <strain evidence="2">ATCC 29082 / PCC 7421</strain>
    </source>
</reference>
<organism evidence="1 2">
    <name type="scientific">Gloeobacter violaceus (strain ATCC 29082 / PCC 7421)</name>
    <dbReference type="NCBI Taxonomy" id="251221"/>
    <lineage>
        <taxon>Bacteria</taxon>
        <taxon>Bacillati</taxon>
        <taxon>Cyanobacteriota</taxon>
        <taxon>Cyanophyceae</taxon>
        <taxon>Gloeobacterales</taxon>
        <taxon>Gloeobacteraceae</taxon>
        <taxon>Gloeobacter</taxon>
    </lineage>
</organism>
<evidence type="ECO:0000313" key="2">
    <source>
        <dbReference type="Proteomes" id="UP000000557"/>
    </source>
</evidence>
<gene>
    <name evidence="1" type="ordered locus">gll0795</name>
</gene>
<keyword evidence="2" id="KW-1185">Reference proteome</keyword>
<proteinExistence type="predicted"/>
<name>Q7NMH1_GLOVI</name>
<dbReference type="KEGG" id="gvi:gll0795"/>
<dbReference type="OrthoDB" id="9860226at2"/>
<protein>
    <submittedName>
        <fullName evidence="1">Gll0795 protein</fullName>
    </submittedName>
</protein>
<accession>Q7NMH1</accession>
<dbReference type="InParanoid" id="Q7NMH1"/>
<sequence length="187" mass="19965">MATSSVRTTRGESLVGILVATAILAGVGGLTAVTVSTRESVLKGQTIMRFAEFIDYFDQLAGEQTANHWDDPAFQATSLAGSYPLTPESTKEFVNVDFQGCVKPATLLAVNNRSPEEVQALFAQAAVETPALSIYEGSGQTGGILINEPYDRKLSDSPVLFSYLLTGPKESGSHLMYIIGDSRQCPP</sequence>
<dbReference type="Proteomes" id="UP000000557">
    <property type="component" value="Chromosome"/>
</dbReference>
<evidence type="ECO:0000313" key="1">
    <source>
        <dbReference type="EMBL" id="BAC88736.1"/>
    </source>
</evidence>
<dbReference type="AlphaFoldDB" id="Q7NMH1"/>
<dbReference type="EMBL" id="BA000045">
    <property type="protein sequence ID" value="BAC88736.1"/>
    <property type="molecule type" value="Genomic_DNA"/>
</dbReference>
<dbReference type="HOGENOM" id="CLU_1445762_0_0_3"/>